<accession>A0A512DSU7</accession>
<name>A0A512DSU7_9PROT</name>
<reference evidence="1 2" key="1">
    <citation type="submission" date="2019-07" db="EMBL/GenBank/DDBJ databases">
        <title>Whole genome shotgun sequence of Skermanella aerolata NBRC 106429.</title>
        <authorList>
            <person name="Hosoyama A."/>
            <person name="Uohara A."/>
            <person name="Ohji S."/>
            <person name="Ichikawa N."/>
        </authorList>
    </citation>
    <scope>NUCLEOTIDE SEQUENCE [LARGE SCALE GENOMIC DNA]</scope>
    <source>
        <strain evidence="1 2">NBRC 106429</strain>
    </source>
</reference>
<gene>
    <name evidence="1" type="ORF">SAE02_36850</name>
</gene>
<sequence length="114" mass="12357">MPPRTNPLKLNPLQLKTLTLIQELGRLIGQPAPEEAEGSLLVDQFPHAHGNHFHMGDAVVSTSDANGLANPAVWVALERKGLIKSQFPRALVLTPEGVGYDTGLADKILHRSDH</sequence>
<dbReference type="OrthoDB" id="8479800at2"/>
<proteinExistence type="predicted"/>
<organism evidence="1 2">
    <name type="scientific">Skermanella aerolata</name>
    <dbReference type="NCBI Taxonomy" id="393310"/>
    <lineage>
        <taxon>Bacteria</taxon>
        <taxon>Pseudomonadati</taxon>
        <taxon>Pseudomonadota</taxon>
        <taxon>Alphaproteobacteria</taxon>
        <taxon>Rhodospirillales</taxon>
        <taxon>Azospirillaceae</taxon>
        <taxon>Skermanella</taxon>
    </lineage>
</organism>
<protein>
    <submittedName>
        <fullName evidence="1">Uncharacterized protein</fullName>
    </submittedName>
</protein>
<keyword evidence="2" id="KW-1185">Reference proteome</keyword>
<dbReference type="RefSeq" id="WP_044427743.1">
    <property type="nucleotide sequence ID" value="NZ_BJYZ01000017.1"/>
</dbReference>
<comment type="caution">
    <text evidence="1">The sequence shown here is derived from an EMBL/GenBank/DDBJ whole genome shotgun (WGS) entry which is preliminary data.</text>
</comment>
<dbReference type="AlphaFoldDB" id="A0A512DSU7"/>
<evidence type="ECO:0000313" key="2">
    <source>
        <dbReference type="Proteomes" id="UP000321523"/>
    </source>
</evidence>
<dbReference type="EMBL" id="BJYZ01000017">
    <property type="protein sequence ID" value="GEO39537.1"/>
    <property type="molecule type" value="Genomic_DNA"/>
</dbReference>
<dbReference type="Proteomes" id="UP000321523">
    <property type="component" value="Unassembled WGS sequence"/>
</dbReference>
<evidence type="ECO:0000313" key="1">
    <source>
        <dbReference type="EMBL" id="GEO39537.1"/>
    </source>
</evidence>